<dbReference type="Proteomes" id="UP001231941">
    <property type="component" value="Unassembled WGS sequence"/>
</dbReference>
<name>A0ABT9IYZ5_9BACL</name>
<evidence type="ECO:0000313" key="2">
    <source>
        <dbReference type="Proteomes" id="UP001231941"/>
    </source>
</evidence>
<dbReference type="EMBL" id="JAVAMP010000003">
    <property type="protein sequence ID" value="MDP5274542.1"/>
    <property type="molecule type" value="Genomic_DNA"/>
</dbReference>
<evidence type="ECO:0000313" key="1">
    <source>
        <dbReference type="EMBL" id="MDP5274542.1"/>
    </source>
</evidence>
<protein>
    <submittedName>
        <fullName evidence="1">DUF1499 domain-containing protein</fullName>
    </submittedName>
</protein>
<dbReference type="InterPro" id="IPR010865">
    <property type="entry name" value="DUF1499"/>
</dbReference>
<reference evidence="1 2" key="1">
    <citation type="submission" date="2023-08" db="EMBL/GenBank/DDBJ databases">
        <authorList>
            <person name="Park J.-S."/>
        </authorList>
    </citation>
    <scope>NUCLEOTIDE SEQUENCE [LARGE SCALE GENOMIC DNA]</scope>
    <source>
        <strain evidence="1 2">2205SS18-9</strain>
    </source>
</reference>
<gene>
    <name evidence="1" type="ORF">Q5Y73_10510</name>
</gene>
<sequence length="126" mass="14660">MLKRNLIGLFRSFEQSGDKAKYPGLETRIFKQPKDKLWEELIYVLNKEKYKIVHEVKSVGEIIIEKRTVTGRVQDVTITLYDINPIKTAIDIYSASRGSIGDLGSNYRTILEIFKLIDQKFAEYKE</sequence>
<dbReference type="RefSeq" id="WP_305991846.1">
    <property type="nucleotide sequence ID" value="NZ_JAVAMP010000003.1"/>
</dbReference>
<comment type="caution">
    <text evidence="1">The sequence shown here is derived from an EMBL/GenBank/DDBJ whole genome shotgun (WGS) entry which is preliminary data.</text>
</comment>
<accession>A0ABT9IYZ5</accession>
<organism evidence="1 2">
    <name type="scientific">Chengkuizengella axinellae</name>
    <dbReference type="NCBI Taxonomy" id="3064388"/>
    <lineage>
        <taxon>Bacteria</taxon>
        <taxon>Bacillati</taxon>
        <taxon>Bacillota</taxon>
        <taxon>Bacilli</taxon>
        <taxon>Bacillales</taxon>
        <taxon>Paenibacillaceae</taxon>
        <taxon>Chengkuizengella</taxon>
    </lineage>
</organism>
<dbReference type="Pfam" id="PF07386">
    <property type="entry name" value="DUF1499"/>
    <property type="match status" value="1"/>
</dbReference>
<proteinExistence type="predicted"/>
<keyword evidence="2" id="KW-1185">Reference proteome</keyword>